<comment type="caution">
    <text evidence="1">The sequence shown here is derived from an EMBL/GenBank/DDBJ whole genome shotgun (WGS) entry which is preliminary data.</text>
</comment>
<dbReference type="RefSeq" id="WP_151651257.1">
    <property type="nucleotide sequence ID" value="NZ_JAKVTF010000001.1"/>
</dbReference>
<reference evidence="1 2" key="1">
    <citation type="submission" date="2019-09" db="EMBL/GenBank/DDBJ databases">
        <title>Taxonomic organization of the family Brucellaceae based on a phylogenomic approach.</title>
        <authorList>
            <person name="Leclercq S."/>
            <person name="Cloeckaert A."/>
            <person name="Zygmunt M.S."/>
        </authorList>
    </citation>
    <scope>NUCLEOTIDE SEQUENCE [LARGE SCALE GENOMIC DNA]</scope>
    <source>
        <strain evidence="1 2">WS1830</strain>
    </source>
</reference>
<evidence type="ECO:0000313" key="2">
    <source>
        <dbReference type="Proteomes" id="UP000481643"/>
    </source>
</evidence>
<protein>
    <recommendedName>
        <fullName evidence="3">Proline-rich extensin</fullName>
    </recommendedName>
</protein>
<proteinExistence type="predicted"/>
<sequence>MSIISINSNRAIFYSAILLLSGVLAGCTTIPPTKLCTPLEQKQLKKQHLVTQSALDRKEAELSRLRKTSSQDRCVGSLFTSAVKSAQCTKLLTRTDRLVAETQTLRERLNELNMALAGRASPSKHVKSCKASWVASPKKPQLKTVHIPQQKFKATAKARAEMSSTIALPAYETPAPVEVEKVDYTSSAAVQSSNTTPAYVAPAKITPPVERPYTANANVRVVGSEFFPDQSAPASRPVPDHAPAP</sequence>
<organism evidence="1 2">
    <name type="scientific">Brucella tritici</name>
    <dbReference type="NCBI Taxonomy" id="94626"/>
    <lineage>
        <taxon>Bacteria</taxon>
        <taxon>Pseudomonadati</taxon>
        <taxon>Pseudomonadota</taxon>
        <taxon>Alphaproteobacteria</taxon>
        <taxon>Hyphomicrobiales</taxon>
        <taxon>Brucellaceae</taxon>
        <taxon>Brucella/Ochrobactrum group</taxon>
        <taxon>Brucella</taxon>
    </lineage>
</organism>
<evidence type="ECO:0008006" key="3">
    <source>
        <dbReference type="Google" id="ProtNLM"/>
    </source>
</evidence>
<dbReference type="Proteomes" id="UP000481643">
    <property type="component" value="Unassembled WGS sequence"/>
</dbReference>
<dbReference type="EMBL" id="WBVX01000003">
    <property type="protein sequence ID" value="KAB2689040.1"/>
    <property type="molecule type" value="Genomic_DNA"/>
</dbReference>
<name>A0A6L3YVD3_9HYPH</name>
<evidence type="ECO:0000313" key="1">
    <source>
        <dbReference type="EMBL" id="KAB2689040.1"/>
    </source>
</evidence>
<gene>
    <name evidence="1" type="ORF">F9L08_05150</name>
</gene>
<dbReference type="AlphaFoldDB" id="A0A6L3YVD3"/>
<accession>A0A6L3YVD3</accession>